<feature type="compositionally biased region" description="Basic and acidic residues" evidence="1">
    <location>
        <begin position="68"/>
        <end position="77"/>
    </location>
</feature>
<accession>A0A8H6JXV2</accession>
<reference evidence="2 3" key="1">
    <citation type="journal article" date="2020" name="Phytopathology">
        <title>Genome Sequence Resources of Colletotrichum truncatum, C. plurivorum, C. musicola, and C. sojae: Four Species Pathogenic to Soybean (Glycine max).</title>
        <authorList>
            <person name="Rogerio F."/>
            <person name="Boufleur T.R."/>
            <person name="Ciampi-Guillardi M."/>
            <person name="Sukno S.A."/>
            <person name="Thon M.R."/>
            <person name="Massola Junior N.S."/>
            <person name="Baroncelli R."/>
        </authorList>
    </citation>
    <scope>NUCLEOTIDE SEQUENCE [LARGE SCALE GENOMIC DNA]</scope>
    <source>
        <strain evidence="2 3">LFN0009</strain>
    </source>
</reference>
<dbReference type="EMBL" id="WIGN01000004">
    <property type="protein sequence ID" value="KAF6820688.1"/>
    <property type="molecule type" value="Genomic_DNA"/>
</dbReference>
<keyword evidence="3" id="KW-1185">Reference proteome</keyword>
<dbReference type="AlphaFoldDB" id="A0A8H6JXV2"/>
<feature type="region of interest" description="Disordered" evidence="1">
    <location>
        <begin position="144"/>
        <end position="192"/>
    </location>
</feature>
<organism evidence="2 3">
    <name type="scientific">Colletotrichum sojae</name>
    <dbReference type="NCBI Taxonomy" id="2175907"/>
    <lineage>
        <taxon>Eukaryota</taxon>
        <taxon>Fungi</taxon>
        <taxon>Dikarya</taxon>
        <taxon>Ascomycota</taxon>
        <taxon>Pezizomycotina</taxon>
        <taxon>Sordariomycetes</taxon>
        <taxon>Hypocreomycetidae</taxon>
        <taxon>Glomerellales</taxon>
        <taxon>Glomerellaceae</taxon>
        <taxon>Colletotrichum</taxon>
        <taxon>Colletotrichum orchidearum species complex</taxon>
    </lineage>
</organism>
<name>A0A8H6JXV2_9PEZI</name>
<comment type="caution">
    <text evidence="2">The sequence shown here is derived from an EMBL/GenBank/DDBJ whole genome shotgun (WGS) entry which is preliminary data.</text>
</comment>
<gene>
    <name evidence="2" type="ORF">CSOJ01_00532</name>
</gene>
<proteinExistence type="predicted"/>
<sequence length="192" mass="20335">MAQYKLAEYCAATAHCAPLAEVALHLPFPSGVSPLPLGARESGSSELLLDPPPRAGARLYNVGLSRGGGEENNRQGRGEAGWSIRETRQGRDKSRFLILKTGRRHRVWQAGQPRLGGPAQVSGGVGRENRATRARARLLLEPKSRALVSPSKPNPEPKSAPNSIFGSLAKGQPPTTLLGRPAGRLGWAGNAG</sequence>
<protein>
    <submittedName>
        <fullName evidence="2">Uncharacterized protein</fullName>
    </submittedName>
</protein>
<dbReference type="Proteomes" id="UP000652219">
    <property type="component" value="Unassembled WGS sequence"/>
</dbReference>
<evidence type="ECO:0000256" key="1">
    <source>
        <dbReference type="SAM" id="MobiDB-lite"/>
    </source>
</evidence>
<evidence type="ECO:0000313" key="3">
    <source>
        <dbReference type="Proteomes" id="UP000652219"/>
    </source>
</evidence>
<feature type="region of interest" description="Disordered" evidence="1">
    <location>
        <begin position="64"/>
        <end position="86"/>
    </location>
</feature>
<evidence type="ECO:0000313" key="2">
    <source>
        <dbReference type="EMBL" id="KAF6820688.1"/>
    </source>
</evidence>